<gene>
    <name evidence="8" type="ORF">ACFSC0_01725</name>
</gene>
<evidence type="ECO:0000313" key="8">
    <source>
        <dbReference type="EMBL" id="MFD1782096.1"/>
    </source>
</evidence>
<dbReference type="Proteomes" id="UP001597237">
    <property type="component" value="Unassembled WGS sequence"/>
</dbReference>
<dbReference type="InterPro" id="IPR044770">
    <property type="entry name" value="MFS_spinster-like"/>
</dbReference>
<evidence type="ECO:0000259" key="7">
    <source>
        <dbReference type="PROSITE" id="PS50850"/>
    </source>
</evidence>
<dbReference type="PANTHER" id="PTHR23505:SF79">
    <property type="entry name" value="PROTEIN SPINSTER"/>
    <property type="match status" value="1"/>
</dbReference>
<feature type="domain" description="Major facilitator superfamily (MFS) profile" evidence="7">
    <location>
        <begin position="28"/>
        <end position="477"/>
    </location>
</feature>
<keyword evidence="4 6" id="KW-1133">Transmembrane helix</keyword>
<dbReference type="Pfam" id="PF07690">
    <property type="entry name" value="MFS_1"/>
    <property type="match status" value="1"/>
</dbReference>
<evidence type="ECO:0000256" key="1">
    <source>
        <dbReference type="ARBA" id="ARBA00004141"/>
    </source>
</evidence>
<feature type="transmembrane region" description="Helical" evidence="6">
    <location>
        <begin position="349"/>
        <end position="367"/>
    </location>
</feature>
<evidence type="ECO:0000256" key="2">
    <source>
        <dbReference type="ARBA" id="ARBA00022448"/>
    </source>
</evidence>
<dbReference type="CDD" id="cd17328">
    <property type="entry name" value="MFS_spinster_like"/>
    <property type="match status" value="1"/>
</dbReference>
<feature type="transmembrane region" description="Helical" evidence="6">
    <location>
        <begin position="153"/>
        <end position="175"/>
    </location>
</feature>
<dbReference type="PROSITE" id="PS50850">
    <property type="entry name" value="MFS"/>
    <property type="match status" value="1"/>
</dbReference>
<dbReference type="Gene3D" id="1.20.1250.20">
    <property type="entry name" value="MFS general substrate transporter like domains"/>
    <property type="match status" value="2"/>
</dbReference>
<evidence type="ECO:0000256" key="6">
    <source>
        <dbReference type="SAM" id="Phobius"/>
    </source>
</evidence>
<protein>
    <submittedName>
        <fullName evidence="8">Spinster family MFS transporter</fullName>
    </submittedName>
</protein>
<feature type="transmembrane region" description="Helical" evidence="6">
    <location>
        <begin position="120"/>
        <end position="141"/>
    </location>
</feature>
<accession>A0ABW4MWX3</accession>
<dbReference type="InterPro" id="IPR011701">
    <property type="entry name" value="MFS"/>
</dbReference>
<sequence>MSSAATGAPAAATDTGITPQPPGYRKYAMGLLLAIYMINFLDRQVVNILAEPIKNDLNLTDTQIGLMGGLAFAIFYTFLGVPIARLAERKNRPIIIGTAVAVWSGMTALCGIAQNFVQLVLFRIGVGVGEAGCTPPAHSLITDYVPKEKRASALAFYAMGTPLGGLLGLIMGGLIADAYGWRMAFFVAGVPGILFALLAIFTLKEPRKQLSEEFKRTQAAQPSFGETMKVLGGKRTFWFIAFAAAIKAFIGYGHAPFTASFFLRNHTEEVANLASFFGAQLGFNLQSLGFLSLALGLMSGTAGAAGSLLGGWLADKFGAKDLRAYMVAPAIASLITIPVYVSAMLVDSAALALCILVINGLLGTIWYGPVYGTAQSIVPPQMRATTSAILLFIINLIGLGLGPVAVGALSDGIANFRLNEVGLSVDACRALAEGAAGATRAACAEHVGEGVRWALIVSTLFGVIAFAFFWIARRTIREDTVS</sequence>
<feature type="transmembrane region" description="Helical" evidence="6">
    <location>
        <begin position="290"/>
        <end position="312"/>
    </location>
</feature>
<keyword evidence="5 6" id="KW-0472">Membrane</keyword>
<organism evidence="8 9">
    <name type="scientific">Phenylobacterium terrae</name>
    <dbReference type="NCBI Taxonomy" id="2665495"/>
    <lineage>
        <taxon>Bacteria</taxon>
        <taxon>Pseudomonadati</taxon>
        <taxon>Pseudomonadota</taxon>
        <taxon>Alphaproteobacteria</taxon>
        <taxon>Caulobacterales</taxon>
        <taxon>Caulobacteraceae</taxon>
        <taxon>Phenylobacterium</taxon>
    </lineage>
</organism>
<feature type="transmembrane region" description="Helical" evidence="6">
    <location>
        <begin position="66"/>
        <end position="87"/>
    </location>
</feature>
<dbReference type="InterPro" id="IPR036259">
    <property type="entry name" value="MFS_trans_sf"/>
</dbReference>
<reference evidence="9" key="1">
    <citation type="journal article" date="2019" name="Int. J. Syst. Evol. Microbiol.">
        <title>The Global Catalogue of Microorganisms (GCM) 10K type strain sequencing project: providing services to taxonomists for standard genome sequencing and annotation.</title>
        <authorList>
            <consortium name="The Broad Institute Genomics Platform"/>
            <consortium name="The Broad Institute Genome Sequencing Center for Infectious Disease"/>
            <person name="Wu L."/>
            <person name="Ma J."/>
        </authorList>
    </citation>
    <scope>NUCLEOTIDE SEQUENCE [LARGE SCALE GENOMIC DNA]</scope>
    <source>
        <strain evidence="9">DFY28</strain>
    </source>
</reference>
<feature type="transmembrane region" description="Helical" evidence="6">
    <location>
        <begin position="324"/>
        <end position="343"/>
    </location>
</feature>
<feature type="transmembrane region" description="Helical" evidence="6">
    <location>
        <begin position="181"/>
        <end position="203"/>
    </location>
</feature>
<keyword evidence="3 6" id="KW-0812">Transmembrane</keyword>
<dbReference type="SUPFAM" id="SSF103473">
    <property type="entry name" value="MFS general substrate transporter"/>
    <property type="match status" value="1"/>
</dbReference>
<dbReference type="InterPro" id="IPR020846">
    <property type="entry name" value="MFS_dom"/>
</dbReference>
<proteinExistence type="predicted"/>
<evidence type="ECO:0000313" key="9">
    <source>
        <dbReference type="Proteomes" id="UP001597237"/>
    </source>
</evidence>
<evidence type="ECO:0000256" key="5">
    <source>
        <dbReference type="ARBA" id="ARBA00023136"/>
    </source>
</evidence>
<keyword evidence="9" id="KW-1185">Reference proteome</keyword>
<name>A0ABW4MWX3_9CAUL</name>
<feature type="transmembrane region" description="Helical" evidence="6">
    <location>
        <begin position="237"/>
        <end position="255"/>
    </location>
</feature>
<dbReference type="RefSeq" id="WP_377281076.1">
    <property type="nucleotide sequence ID" value="NZ_JBHRSI010000003.1"/>
</dbReference>
<comment type="caution">
    <text evidence="8">The sequence shown here is derived from an EMBL/GenBank/DDBJ whole genome shotgun (WGS) entry which is preliminary data.</text>
</comment>
<dbReference type="EMBL" id="JBHUEY010000001">
    <property type="protein sequence ID" value="MFD1782096.1"/>
    <property type="molecule type" value="Genomic_DNA"/>
</dbReference>
<dbReference type="PANTHER" id="PTHR23505">
    <property type="entry name" value="SPINSTER"/>
    <property type="match status" value="1"/>
</dbReference>
<evidence type="ECO:0000256" key="4">
    <source>
        <dbReference type="ARBA" id="ARBA00022989"/>
    </source>
</evidence>
<feature type="transmembrane region" description="Helical" evidence="6">
    <location>
        <begin position="94"/>
        <end position="114"/>
    </location>
</feature>
<feature type="transmembrane region" description="Helical" evidence="6">
    <location>
        <begin position="388"/>
        <end position="409"/>
    </location>
</feature>
<keyword evidence="2" id="KW-0813">Transport</keyword>
<evidence type="ECO:0000256" key="3">
    <source>
        <dbReference type="ARBA" id="ARBA00022692"/>
    </source>
</evidence>
<feature type="transmembrane region" description="Helical" evidence="6">
    <location>
        <begin position="453"/>
        <end position="472"/>
    </location>
</feature>
<comment type="subcellular location">
    <subcellularLocation>
        <location evidence="1">Membrane</location>
        <topology evidence="1">Multi-pass membrane protein</topology>
    </subcellularLocation>
</comment>